<dbReference type="InterPro" id="IPR009326">
    <property type="entry name" value="DUF984"/>
</dbReference>
<accession>A0ABQ5JMM4</accession>
<reference evidence="2 3" key="1">
    <citation type="submission" date="2022-03" db="EMBL/GenBank/DDBJ databases">
        <title>Draft genome sequence of Furfurilactobacillus curtus JCM 31185.</title>
        <authorList>
            <person name="Suzuki S."/>
            <person name="Endo A."/>
            <person name="Kajikawa A."/>
        </authorList>
    </citation>
    <scope>NUCLEOTIDE SEQUENCE [LARGE SCALE GENOMIC DNA]</scope>
    <source>
        <strain evidence="2 3">JCM 31185</strain>
    </source>
</reference>
<dbReference type="InterPro" id="IPR007374">
    <property type="entry name" value="ASCH_domain"/>
</dbReference>
<evidence type="ECO:0000259" key="1">
    <source>
        <dbReference type="SMART" id="SM01022"/>
    </source>
</evidence>
<dbReference type="SMART" id="SM01022">
    <property type="entry name" value="ASCH"/>
    <property type="match status" value="1"/>
</dbReference>
<organism evidence="2 3">
    <name type="scientific">Furfurilactobacillus curtus</name>
    <dbReference type="NCBI Taxonomy" id="1746200"/>
    <lineage>
        <taxon>Bacteria</taxon>
        <taxon>Bacillati</taxon>
        <taxon>Bacillota</taxon>
        <taxon>Bacilli</taxon>
        <taxon>Lactobacillales</taxon>
        <taxon>Lactobacillaceae</taxon>
        <taxon>Furfurilactobacillus</taxon>
    </lineage>
</organism>
<dbReference type="Proteomes" id="UP001628078">
    <property type="component" value="Unassembled WGS sequence"/>
</dbReference>
<evidence type="ECO:0000313" key="2">
    <source>
        <dbReference type="EMBL" id="GKT05769.1"/>
    </source>
</evidence>
<dbReference type="EMBL" id="BQXO01000002">
    <property type="protein sequence ID" value="GKT05769.1"/>
    <property type="molecule type" value="Genomic_DNA"/>
</dbReference>
<evidence type="ECO:0000313" key="3">
    <source>
        <dbReference type="Proteomes" id="UP001628078"/>
    </source>
</evidence>
<dbReference type="Gene3D" id="3.10.400.10">
    <property type="entry name" value="Sulfate adenylyltransferase"/>
    <property type="match status" value="1"/>
</dbReference>
<dbReference type="Pfam" id="PF04266">
    <property type="entry name" value="ASCH"/>
    <property type="match status" value="1"/>
</dbReference>
<name>A0ABQ5JMM4_9LACO</name>
<protein>
    <submittedName>
        <fullName evidence="2">RNA-binding protein</fullName>
    </submittedName>
</protein>
<dbReference type="InterPro" id="IPR015947">
    <property type="entry name" value="PUA-like_sf"/>
</dbReference>
<gene>
    <name evidence="2" type="ORF">JCM31185_10570</name>
</gene>
<comment type="caution">
    <text evidence="2">The sequence shown here is derived from an EMBL/GenBank/DDBJ whole genome shotgun (WGS) entry which is preliminary data.</text>
</comment>
<feature type="domain" description="ASCH" evidence="1">
    <location>
        <begin position="39"/>
        <end position="160"/>
    </location>
</feature>
<keyword evidence="3" id="KW-1185">Reference proteome</keyword>
<dbReference type="RefSeq" id="WP_407883287.1">
    <property type="nucleotide sequence ID" value="NZ_BQXO01000002.1"/>
</dbReference>
<dbReference type="PANTHER" id="PTHR39203">
    <property type="entry name" value="CYTOPLASMIC PROTEIN-RELATED"/>
    <property type="match status" value="1"/>
</dbReference>
<proteinExistence type="predicted"/>
<dbReference type="CDD" id="cd06553">
    <property type="entry name" value="ASCH_Ef3133_like"/>
    <property type="match status" value="1"/>
</dbReference>
<dbReference type="PANTHER" id="PTHR39203:SF1">
    <property type="entry name" value="CYTOPLASMIC PROTEIN"/>
    <property type="match status" value="1"/>
</dbReference>
<dbReference type="SUPFAM" id="SSF88697">
    <property type="entry name" value="PUA domain-like"/>
    <property type="match status" value="1"/>
</dbReference>
<dbReference type="PIRSF" id="PIRSF021320">
    <property type="entry name" value="DUF984"/>
    <property type="match status" value="1"/>
</dbReference>
<sequence length="172" mass="19119">MTEVFDQAHDPVKLATIASFWQRFLNSNDLPVLPQPEPWGFGNNPQMANDLAQLVVQGIKTATSSAVTDPINEPPVQVGDYDIVLDGQQQPVAIIKTVVQETMPFNRVTAEHAYHEGEGDRTLANWRSAHEAFWRQELAQEAIKFSDQLSVSCEVFELVVTPTDLGMNENGN</sequence>